<protein>
    <submittedName>
        <fullName evidence="2">Uncharacterized protein</fullName>
    </submittedName>
</protein>
<feature type="compositionally biased region" description="Polar residues" evidence="1">
    <location>
        <begin position="54"/>
        <end position="64"/>
    </location>
</feature>
<dbReference type="Proteomes" id="UP000037696">
    <property type="component" value="Unassembled WGS sequence"/>
</dbReference>
<name>A0A0N0RXN1_9EURO</name>
<evidence type="ECO:0000313" key="2">
    <source>
        <dbReference type="EMBL" id="KOS37745.1"/>
    </source>
</evidence>
<organism evidence="2 3">
    <name type="scientific">Penicillium nordicum</name>
    <dbReference type="NCBI Taxonomy" id="229535"/>
    <lineage>
        <taxon>Eukaryota</taxon>
        <taxon>Fungi</taxon>
        <taxon>Dikarya</taxon>
        <taxon>Ascomycota</taxon>
        <taxon>Pezizomycotina</taxon>
        <taxon>Eurotiomycetes</taxon>
        <taxon>Eurotiomycetidae</taxon>
        <taxon>Eurotiales</taxon>
        <taxon>Aspergillaceae</taxon>
        <taxon>Penicillium</taxon>
    </lineage>
</organism>
<proteinExistence type="predicted"/>
<evidence type="ECO:0000256" key="1">
    <source>
        <dbReference type="SAM" id="MobiDB-lite"/>
    </source>
</evidence>
<keyword evidence="3" id="KW-1185">Reference proteome</keyword>
<comment type="caution">
    <text evidence="2">The sequence shown here is derived from an EMBL/GenBank/DDBJ whole genome shotgun (WGS) entry which is preliminary data.</text>
</comment>
<sequence>MLKICPQIRPYRKSDNSIKGLQCDLSSRTPQISAAIVLPALRRSLTADPCSYEPTPTATLSQTRGIPWLGATPNPRQLEPEVGAL</sequence>
<accession>A0A0N0RXN1</accession>
<evidence type="ECO:0000313" key="3">
    <source>
        <dbReference type="Proteomes" id="UP000037696"/>
    </source>
</evidence>
<feature type="region of interest" description="Disordered" evidence="1">
    <location>
        <begin position="52"/>
        <end position="85"/>
    </location>
</feature>
<gene>
    <name evidence="2" type="ORF">ACN38_g11454</name>
</gene>
<dbReference type="EMBL" id="LHQQ01000297">
    <property type="protein sequence ID" value="KOS37745.1"/>
    <property type="molecule type" value="Genomic_DNA"/>
</dbReference>
<reference evidence="2 3" key="1">
    <citation type="submission" date="2015-08" db="EMBL/GenBank/DDBJ databases">
        <title>Genome sequencing of Penicillium nordicum.</title>
        <authorList>
            <person name="Nguyen H.D."/>
            <person name="Seifert K.A."/>
        </authorList>
    </citation>
    <scope>NUCLEOTIDE SEQUENCE [LARGE SCALE GENOMIC DNA]</scope>
    <source>
        <strain evidence="2 3">DAOMC 185683</strain>
    </source>
</reference>
<dbReference type="AlphaFoldDB" id="A0A0N0RXN1"/>